<protein>
    <submittedName>
        <fullName evidence="1">Uncharacterized protein</fullName>
    </submittedName>
</protein>
<sequence length="72" mass="7449">MVRYAIPGGVVAAAALELLWSVELGRPPLPDVSVSPAGLTGTSYCLPLTAYFTSMASPEELTAEAVDVPAKE</sequence>
<reference evidence="1" key="1">
    <citation type="journal article" date="2014" name="Int. J. Syst. Evol. Microbiol.">
        <title>Complete genome sequence of Corynebacterium casei LMG S-19264T (=DSM 44701T), isolated from a smear-ripened cheese.</title>
        <authorList>
            <consortium name="US DOE Joint Genome Institute (JGI-PGF)"/>
            <person name="Walter F."/>
            <person name="Albersmeier A."/>
            <person name="Kalinowski J."/>
            <person name="Ruckert C."/>
        </authorList>
    </citation>
    <scope>NUCLEOTIDE SEQUENCE</scope>
    <source>
        <strain evidence="1">JCM 4815</strain>
    </source>
</reference>
<accession>A0A918UE10</accession>
<comment type="caution">
    <text evidence="1">The sequence shown here is derived from an EMBL/GenBank/DDBJ whole genome shotgun (WGS) entry which is preliminary data.</text>
</comment>
<keyword evidence="2" id="KW-1185">Reference proteome</keyword>
<dbReference type="Proteomes" id="UP000622166">
    <property type="component" value="Unassembled WGS sequence"/>
</dbReference>
<dbReference type="AlphaFoldDB" id="A0A918UE10"/>
<reference evidence="1" key="2">
    <citation type="submission" date="2020-09" db="EMBL/GenBank/DDBJ databases">
        <authorList>
            <person name="Sun Q."/>
            <person name="Ohkuma M."/>
        </authorList>
    </citation>
    <scope>NUCLEOTIDE SEQUENCE</scope>
    <source>
        <strain evidence="1">JCM 4815</strain>
    </source>
</reference>
<proteinExistence type="predicted"/>
<name>A0A918UE10_9ACTN</name>
<dbReference type="EMBL" id="BMVW01000001">
    <property type="protein sequence ID" value="GGY95107.1"/>
    <property type="molecule type" value="Genomic_DNA"/>
</dbReference>
<gene>
    <name evidence="1" type="ORF">GCM10010365_12430</name>
</gene>
<evidence type="ECO:0000313" key="2">
    <source>
        <dbReference type="Proteomes" id="UP000622166"/>
    </source>
</evidence>
<evidence type="ECO:0000313" key="1">
    <source>
        <dbReference type="EMBL" id="GGY95107.1"/>
    </source>
</evidence>
<organism evidence="1 2">
    <name type="scientific">Streptomyces poonensis</name>
    <dbReference type="NCBI Taxonomy" id="68255"/>
    <lineage>
        <taxon>Bacteria</taxon>
        <taxon>Bacillati</taxon>
        <taxon>Actinomycetota</taxon>
        <taxon>Actinomycetes</taxon>
        <taxon>Kitasatosporales</taxon>
        <taxon>Streptomycetaceae</taxon>
        <taxon>Streptomyces</taxon>
    </lineage>
</organism>